<evidence type="ECO:0000313" key="2">
    <source>
        <dbReference type="Proteomes" id="UP000034778"/>
    </source>
</evidence>
<sequence length="183" mass="21336">MKIFFICSLSGKKKYLKNYQEIINYLSNEGHEVIADHVFKRDVKDIVRFDIKKHTREFKRLISEMRKCDAVVAEISFSSTTVGSFVALALQNFTPTLLLYQNSYHGLVVGDPNRLIKMSSYNLNNLDTILRKFLLFVNERKLSIRFNLMLDKNIDKFLAQKALETNISKAEYVRSLILSKMKQ</sequence>
<organism evidence="1 2">
    <name type="scientific">Candidatus Woesebacteria bacterium GW2011_GWB1_33_22</name>
    <dbReference type="NCBI Taxonomy" id="1618566"/>
    <lineage>
        <taxon>Bacteria</taxon>
        <taxon>Candidatus Woeseibacteriota</taxon>
    </lineage>
</organism>
<reference evidence="1 2" key="1">
    <citation type="journal article" date="2015" name="Nature">
        <title>rRNA introns, odd ribosomes, and small enigmatic genomes across a large radiation of phyla.</title>
        <authorList>
            <person name="Brown C.T."/>
            <person name="Hug L.A."/>
            <person name="Thomas B.C."/>
            <person name="Sharon I."/>
            <person name="Castelle C.J."/>
            <person name="Singh A."/>
            <person name="Wilkins M.J."/>
            <person name="Williams K.H."/>
            <person name="Banfield J.F."/>
        </authorList>
    </citation>
    <scope>NUCLEOTIDE SEQUENCE [LARGE SCALE GENOMIC DNA]</scope>
</reference>
<dbReference type="STRING" id="1618566.UR35_C0010G0009"/>
<dbReference type="Proteomes" id="UP000034778">
    <property type="component" value="Unassembled WGS sequence"/>
</dbReference>
<protein>
    <submittedName>
        <fullName evidence="1">Uncharacterized protein</fullName>
    </submittedName>
</protein>
<gene>
    <name evidence="1" type="ORF">UR35_C0010G0009</name>
</gene>
<comment type="caution">
    <text evidence="1">The sequence shown here is derived from an EMBL/GenBank/DDBJ whole genome shotgun (WGS) entry which is preliminary data.</text>
</comment>
<name>A0A0G0CLF8_9BACT</name>
<dbReference type="AlphaFoldDB" id="A0A0G0CLF8"/>
<dbReference type="Gene3D" id="3.40.50.450">
    <property type="match status" value="1"/>
</dbReference>
<proteinExistence type="predicted"/>
<accession>A0A0G0CLF8</accession>
<dbReference type="EMBL" id="LBOW01000010">
    <property type="protein sequence ID" value="KKP44217.1"/>
    <property type="molecule type" value="Genomic_DNA"/>
</dbReference>
<evidence type="ECO:0000313" key="1">
    <source>
        <dbReference type="EMBL" id="KKP44217.1"/>
    </source>
</evidence>